<dbReference type="OrthoDB" id="1934719at2759"/>
<dbReference type="PANTHER" id="PTHR33710:SF71">
    <property type="entry name" value="ENDONUCLEASE_EXONUCLEASE_PHOSPHATASE DOMAIN-CONTAINING PROTEIN"/>
    <property type="match status" value="1"/>
</dbReference>
<dbReference type="EMBL" id="BDDD01002169">
    <property type="protein sequence ID" value="GAV80383.1"/>
    <property type="molecule type" value="Genomic_DNA"/>
</dbReference>
<protein>
    <recommendedName>
        <fullName evidence="3">Exo_endo_phos domain-containing protein</fullName>
    </recommendedName>
</protein>
<gene>
    <name evidence="1" type="ORF">CFOL_v3_23844</name>
</gene>
<name>A0A1Q3CJX8_CEPFO</name>
<evidence type="ECO:0000313" key="1">
    <source>
        <dbReference type="EMBL" id="GAV80383.1"/>
    </source>
</evidence>
<dbReference type="InParanoid" id="A0A1Q3CJX8"/>
<comment type="caution">
    <text evidence="1">The sequence shown here is derived from an EMBL/GenBank/DDBJ whole genome shotgun (WGS) entry which is preliminary data.</text>
</comment>
<evidence type="ECO:0000313" key="2">
    <source>
        <dbReference type="Proteomes" id="UP000187406"/>
    </source>
</evidence>
<dbReference type="InterPro" id="IPR036691">
    <property type="entry name" value="Endo/exonu/phosph_ase_sf"/>
</dbReference>
<organism evidence="1 2">
    <name type="scientific">Cephalotus follicularis</name>
    <name type="common">Albany pitcher plant</name>
    <dbReference type="NCBI Taxonomy" id="3775"/>
    <lineage>
        <taxon>Eukaryota</taxon>
        <taxon>Viridiplantae</taxon>
        <taxon>Streptophyta</taxon>
        <taxon>Embryophyta</taxon>
        <taxon>Tracheophyta</taxon>
        <taxon>Spermatophyta</taxon>
        <taxon>Magnoliopsida</taxon>
        <taxon>eudicotyledons</taxon>
        <taxon>Gunneridae</taxon>
        <taxon>Pentapetalae</taxon>
        <taxon>rosids</taxon>
        <taxon>fabids</taxon>
        <taxon>Oxalidales</taxon>
        <taxon>Cephalotaceae</taxon>
        <taxon>Cephalotus</taxon>
    </lineage>
</organism>
<dbReference type="AlphaFoldDB" id="A0A1Q3CJX8"/>
<feature type="non-terminal residue" evidence="1">
    <location>
        <position position="201"/>
    </location>
</feature>
<keyword evidence="2" id="KW-1185">Reference proteome</keyword>
<accession>A0A1Q3CJX8</accession>
<proteinExistence type="predicted"/>
<evidence type="ECO:0008006" key="3">
    <source>
        <dbReference type="Google" id="ProtNLM"/>
    </source>
</evidence>
<dbReference type="SUPFAM" id="SSF56219">
    <property type="entry name" value="DNase I-like"/>
    <property type="match status" value="1"/>
</dbReference>
<feature type="non-terminal residue" evidence="1">
    <location>
        <position position="1"/>
    </location>
</feature>
<dbReference type="Proteomes" id="UP000187406">
    <property type="component" value="Unassembled WGS sequence"/>
</dbReference>
<sequence>PWVVMGNFNVTRFVAEQNSSGTVTKAMQEFNNTIQAVELEDLGGTGSFHTWRNMRVGAVAISKKLDHHPPITIQMRSRNQYKGRPFKFLNFWTKNDLFLRVVSQEWGKEHFGSPLVVVQKKLKCLKPRLREFYRRLDLKVVELRSRLLSVQQAIKEGVESSGMVQQERQLRVEVGQAAIDEEAFFKQKSRIQWLKEGDTNT</sequence>
<dbReference type="PANTHER" id="PTHR33710">
    <property type="entry name" value="BNAC02G09200D PROTEIN"/>
    <property type="match status" value="1"/>
</dbReference>
<reference evidence="2" key="1">
    <citation type="submission" date="2016-04" db="EMBL/GenBank/DDBJ databases">
        <title>Cephalotus genome sequencing.</title>
        <authorList>
            <person name="Fukushima K."/>
            <person name="Hasebe M."/>
            <person name="Fang X."/>
        </authorList>
    </citation>
    <scope>NUCLEOTIDE SEQUENCE [LARGE SCALE GENOMIC DNA]</scope>
    <source>
        <strain evidence="2">cv. St1</strain>
    </source>
</reference>